<reference evidence="1" key="2">
    <citation type="journal article" date="2015" name="Data Brief">
        <title>Shoot transcriptome of the giant reed, Arundo donax.</title>
        <authorList>
            <person name="Barrero R.A."/>
            <person name="Guerrero F.D."/>
            <person name="Moolhuijzen P."/>
            <person name="Goolsby J.A."/>
            <person name="Tidwell J."/>
            <person name="Bellgard S.E."/>
            <person name="Bellgard M.I."/>
        </authorList>
    </citation>
    <scope>NUCLEOTIDE SEQUENCE</scope>
    <source>
        <tissue evidence="1">Shoot tissue taken approximately 20 cm above the soil surface</tissue>
    </source>
</reference>
<reference evidence="1" key="1">
    <citation type="submission" date="2014-09" db="EMBL/GenBank/DDBJ databases">
        <authorList>
            <person name="Magalhaes I.L.F."/>
            <person name="Oliveira U."/>
            <person name="Santos F.R."/>
            <person name="Vidigal T.H.D.A."/>
            <person name="Brescovit A.D."/>
            <person name="Santos A.J."/>
        </authorList>
    </citation>
    <scope>NUCLEOTIDE SEQUENCE</scope>
    <source>
        <tissue evidence="1">Shoot tissue taken approximately 20 cm above the soil surface</tissue>
    </source>
</reference>
<proteinExistence type="predicted"/>
<dbReference type="EMBL" id="GBRH01241899">
    <property type="protein sequence ID" value="JAD55996.1"/>
    <property type="molecule type" value="Transcribed_RNA"/>
</dbReference>
<name>A0A0A9AXZ8_ARUDO</name>
<protein>
    <submittedName>
        <fullName evidence="1">Uncharacterized protein</fullName>
    </submittedName>
</protein>
<accession>A0A0A9AXZ8</accession>
<organism evidence="1">
    <name type="scientific">Arundo donax</name>
    <name type="common">Giant reed</name>
    <name type="synonym">Donax arundinaceus</name>
    <dbReference type="NCBI Taxonomy" id="35708"/>
    <lineage>
        <taxon>Eukaryota</taxon>
        <taxon>Viridiplantae</taxon>
        <taxon>Streptophyta</taxon>
        <taxon>Embryophyta</taxon>
        <taxon>Tracheophyta</taxon>
        <taxon>Spermatophyta</taxon>
        <taxon>Magnoliopsida</taxon>
        <taxon>Liliopsida</taxon>
        <taxon>Poales</taxon>
        <taxon>Poaceae</taxon>
        <taxon>PACMAD clade</taxon>
        <taxon>Arundinoideae</taxon>
        <taxon>Arundineae</taxon>
        <taxon>Arundo</taxon>
    </lineage>
</organism>
<dbReference type="AlphaFoldDB" id="A0A0A9AXZ8"/>
<evidence type="ECO:0000313" key="1">
    <source>
        <dbReference type="EMBL" id="JAD55996.1"/>
    </source>
</evidence>
<sequence>MLTIFLVSGLTAKVTFCG</sequence>